<dbReference type="PANTHER" id="PTHR43289:SF6">
    <property type="entry name" value="SERINE_THREONINE-PROTEIN KINASE NEKL-3"/>
    <property type="match status" value="1"/>
</dbReference>
<dbReference type="PANTHER" id="PTHR43289">
    <property type="entry name" value="MITOGEN-ACTIVATED PROTEIN KINASE KINASE KINASE 20-RELATED"/>
    <property type="match status" value="1"/>
</dbReference>
<keyword evidence="2 5" id="KW-0547">Nucleotide-binding</keyword>
<dbReference type="InterPro" id="IPR011009">
    <property type="entry name" value="Kinase-like_dom_sf"/>
</dbReference>
<feature type="binding site" evidence="5">
    <location>
        <position position="148"/>
    </location>
    <ligand>
        <name>ATP</name>
        <dbReference type="ChEBI" id="CHEBI:30616"/>
    </ligand>
</feature>
<dbReference type="EMBL" id="LR586016">
    <property type="protein sequence ID" value="VIP02904.1"/>
    <property type="molecule type" value="Genomic_DNA"/>
</dbReference>
<feature type="region of interest" description="Disordered" evidence="6">
    <location>
        <begin position="59"/>
        <end position="89"/>
    </location>
</feature>
<dbReference type="Proteomes" id="UP000464378">
    <property type="component" value="Chromosome"/>
</dbReference>
<evidence type="ECO:0000259" key="8">
    <source>
        <dbReference type="PROSITE" id="PS50011"/>
    </source>
</evidence>
<organism evidence="9">
    <name type="scientific">Tuwongella immobilis</name>
    <dbReference type="NCBI Taxonomy" id="692036"/>
    <lineage>
        <taxon>Bacteria</taxon>
        <taxon>Pseudomonadati</taxon>
        <taxon>Planctomycetota</taxon>
        <taxon>Planctomycetia</taxon>
        <taxon>Gemmatales</taxon>
        <taxon>Gemmataceae</taxon>
        <taxon>Tuwongella</taxon>
    </lineage>
</organism>
<dbReference type="GO" id="GO:0004674">
    <property type="term" value="F:protein serine/threonine kinase activity"/>
    <property type="evidence" value="ECO:0007669"/>
    <property type="project" value="TreeGrafter"/>
</dbReference>
<dbReference type="InterPro" id="IPR000719">
    <property type="entry name" value="Prot_kinase_dom"/>
</dbReference>
<evidence type="ECO:0000256" key="6">
    <source>
        <dbReference type="SAM" id="MobiDB-lite"/>
    </source>
</evidence>
<dbReference type="EMBL" id="LR593887">
    <property type="protein sequence ID" value="VTS02800.1"/>
    <property type="molecule type" value="Genomic_DNA"/>
</dbReference>
<keyword evidence="4 5" id="KW-0067">ATP-binding</keyword>
<keyword evidence="7" id="KW-0812">Transmembrane</keyword>
<feature type="transmembrane region" description="Helical" evidence="7">
    <location>
        <begin position="505"/>
        <end position="529"/>
    </location>
</feature>
<dbReference type="KEGG" id="tim:GMBLW1_10560"/>
<evidence type="ECO:0000313" key="9">
    <source>
        <dbReference type="EMBL" id="VIP02904.1"/>
    </source>
</evidence>
<feature type="domain" description="Protein kinase" evidence="8">
    <location>
        <begin position="119"/>
        <end position="393"/>
    </location>
</feature>
<feature type="compositionally biased region" description="Basic and acidic residues" evidence="6">
    <location>
        <begin position="444"/>
        <end position="455"/>
    </location>
</feature>
<keyword evidence="1" id="KW-0808">Transferase</keyword>
<dbReference type="InParanoid" id="A0A6C2YND8"/>
<reference evidence="9" key="1">
    <citation type="submission" date="2019-04" db="EMBL/GenBank/DDBJ databases">
        <authorList>
            <consortium name="Science for Life Laboratories"/>
        </authorList>
    </citation>
    <scope>NUCLEOTIDE SEQUENCE</scope>
    <source>
        <strain evidence="9">MBLW1</strain>
    </source>
</reference>
<feature type="compositionally biased region" description="Basic residues" evidence="6">
    <location>
        <begin position="479"/>
        <end position="489"/>
    </location>
</feature>
<name>A0A6C2YND8_9BACT</name>
<evidence type="ECO:0000256" key="5">
    <source>
        <dbReference type="PROSITE-ProRule" id="PRU10141"/>
    </source>
</evidence>
<evidence type="ECO:0000256" key="1">
    <source>
        <dbReference type="ARBA" id="ARBA00022679"/>
    </source>
</evidence>
<evidence type="ECO:0000256" key="2">
    <source>
        <dbReference type="ARBA" id="ARBA00022741"/>
    </source>
</evidence>
<keyword evidence="7" id="KW-0472">Membrane</keyword>
<dbReference type="Gene3D" id="3.30.200.20">
    <property type="entry name" value="Phosphorylase Kinase, domain 1"/>
    <property type="match status" value="1"/>
</dbReference>
<dbReference type="Pfam" id="PF00069">
    <property type="entry name" value="Pkinase"/>
    <property type="match status" value="1"/>
</dbReference>
<dbReference type="RefSeq" id="WP_162658028.1">
    <property type="nucleotide sequence ID" value="NZ_LR593887.1"/>
</dbReference>
<keyword evidence="3 9" id="KW-0418">Kinase</keyword>
<sequence length="572" mass="62824">MIAFDCPHCGKPLQSPPETAGRKGRCLHCRQIIRIPEAHEWVTHADPLASDAAKVTLAPPSDEIASPPSQPAPPPQPATNSDNRLLPKSSIASDSIDPEIYDFLAPAEDPTELGRLGSYVVREVLGVGGMGVVFRAEDPQLKRSVALKALLPALAASQTHRKRFLREAQAVASLENDHIVTIFQVGEDRGIPYFAMQLLEGESLDRRCRREPILPVVEILQIAREIADGLAAAHRRGMVHRDIKPANIWLETRKPSSGTTRTDRTPFRIKLLDFGLAHDATETDSRITRLGTIVGTPAYMAPEQARGQTVDTRTDLFSLGTVLYQLCTGDVPFLGENTQEVLSAVTQATPQPLRKLNSTIPIELIRLINRLLEKNPADRPESAQVVLDLLQAIAIPSDAGKTGFTLVPETEDDSEADLPDATILMNAPDELPRPIAPRGQSPERSARDSAKEPAKEPAPARPRSKQPPSRGERGDRKPPRPSRPPRSRRSTAAASSKSQPRQSHLSLWFASMIGAILGGLVLLLLYWLIQRTQPEIRQSPRPFLDSSNLPLPIEEMERLHPSTPDAKRPPRL</sequence>
<dbReference type="AlphaFoldDB" id="A0A6C2YND8"/>
<feature type="region of interest" description="Disordered" evidence="6">
    <location>
        <begin position="425"/>
        <end position="503"/>
    </location>
</feature>
<protein>
    <recommendedName>
        <fullName evidence="8">Protein kinase domain-containing protein</fullName>
    </recommendedName>
</protein>
<accession>A0A6C2YND8</accession>
<keyword evidence="10" id="KW-1185">Reference proteome</keyword>
<evidence type="ECO:0000313" key="10">
    <source>
        <dbReference type="Proteomes" id="UP000464378"/>
    </source>
</evidence>
<dbReference type="GO" id="GO:0005524">
    <property type="term" value="F:ATP binding"/>
    <property type="evidence" value="ECO:0007669"/>
    <property type="project" value="UniProtKB-UniRule"/>
</dbReference>
<evidence type="ECO:0000256" key="4">
    <source>
        <dbReference type="ARBA" id="ARBA00022840"/>
    </source>
</evidence>
<gene>
    <name evidence="9" type="ORF">GMBLW1_10560</name>
</gene>
<evidence type="ECO:0000256" key="3">
    <source>
        <dbReference type="ARBA" id="ARBA00022777"/>
    </source>
</evidence>
<dbReference type="SUPFAM" id="SSF56112">
    <property type="entry name" value="Protein kinase-like (PK-like)"/>
    <property type="match status" value="1"/>
</dbReference>
<dbReference type="SMART" id="SM00220">
    <property type="entry name" value="S_TKc"/>
    <property type="match status" value="1"/>
</dbReference>
<feature type="region of interest" description="Disordered" evidence="6">
    <location>
        <begin position="538"/>
        <end position="572"/>
    </location>
</feature>
<keyword evidence="7" id="KW-1133">Transmembrane helix</keyword>
<dbReference type="CDD" id="cd14014">
    <property type="entry name" value="STKc_PknB_like"/>
    <property type="match status" value="1"/>
</dbReference>
<evidence type="ECO:0000256" key="7">
    <source>
        <dbReference type="SAM" id="Phobius"/>
    </source>
</evidence>
<dbReference type="Gene3D" id="1.10.510.10">
    <property type="entry name" value="Transferase(Phosphotransferase) domain 1"/>
    <property type="match status" value="1"/>
</dbReference>
<dbReference type="PROSITE" id="PS50011">
    <property type="entry name" value="PROTEIN_KINASE_DOM"/>
    <property type="match status" value="1"/>
</dbReference>
<dbReference type="InterPro" id="IPR017441">
    <property type="entry name" value="Protein_kinase_ATP_BS"/>
</dbReference>
<feature type="compositionally biased region" description="Basic and acidic residues" evidence="6">
    <location>
        <begin position="555"/>
        <end position="572"/>
    </location>
</feature>
<proteinExistence type="predicted"/>
<feature type="compositionally biased region" description="Pro residues" evidence="6">
    <location>
        <begin position="68"/>
        <end position="77"/>
    </location>
</feature>
<dbReference type="PROSITE" id="PS00107">
    <property type="entry name" value="PROTEIN_KINASE_ATP"/>
    <property type="match status" value="1"/>
</dbReference>